<evidence type="ECO:0000313" key="3">
    <source>
        <dbReference type="EMBL" id="OUB84293.1"/>
    </source>
</evidence>
<dbReference type="InterPro" id="IPR004843">
    <property type="entry name" value="Calcineurin-like_PHP"/>
</dbReference>
<dbReference type="InterPro" id="IPR035992">
    <property type="entry name" value="Ricin_B-like_lectins"/>
</dbReference>
<dbReference type="Pfam" id="PF14200">
    <property type="entry name" value="RicinB_lectin_2"/>
    <property type="match status" value="1"/>
</dbReference>
<evidence type="ECO:0000256" key="1">
    <source>
        <dbReference type="SAM" id="MobiDB-lite"/>
    </source>
</evidence>
<dbReference type="Proteomes" id="UP000195160">
    <property type="component" value="Unassembled WGS sequence"/>
</dbReference>
<dbReference type="InterPro" id="IPR051918">
    <property type="entry name" value="STPP_CPPED1"/>
</dbReference>
<dbReference type="EMBL" id="MOOV01000284">
    <property type="protein sequence ID" value="OUB84293.1"/>
    <property type="molecule type" value="Genomic_DNA"/>
</dbReference>
<organism evidence="3 4">
    <name type="scientific">Bacillus thuringiensis subsp. medellin</name>
    <dbReference type="NCBI Taxonomy" id="79672"/>
    <lineage>
        <taxon>Bacteria</taxon>
        <taxon>Bacillati</taxon>
        <taxon>Bacillota</taxon>
        <taxon>Bacilli</taxon>
        <taxon>Bacillales</taxon>
        <taxon>Bacillaceae</taxon>
        <taxon>Bacillus</taxon>
        <taxon>Bacillus cereus group</taxon>
    </lineage>
</organism>
<accession>A0A9X6MN37</accession>
<dbReference type="InterPro" id="IPR000772">
    <property type="entry name" value="Ricin_B_lectin"/>
</dbReference>
<gene>
    <name evidence="3" type="ORF">BK784_35750</name>
</gene>
<dbReference type="SUPFAM" id="SSF56300">
    <property type="entry name" value="Metallo-dependent phosphatases"/>
    <property type="match status" value="1"/>
</dbReference>
<evidence type="ECO:0000259" key="2">
    <source>
        <dbReference type="SMART" id="SM00458"/>
    </source>
</evidence>
<dbReference type="Gene3D" id="2.80.10.50">
    <property type="match status" value="1"/>
</dbReference>
<dbReference type="PANTHER" id="PTHR43143">
    <property type="entry name" value="METALLOPHOSPHOESTERASE, CALCINEURIN SUPERFAMILY"/>
    <property type="match status" value="1"/>
</dbReference>
<sequence length="471" mass="53654">MWRNNNQYQGANYNHPNVASNLVQAFAITSDPQFPWTDNTDAGRPEDDGTKKRRSEELIRAQYRDINNYMNSLPSNVNGNVIINGDMTAFGHGTEWSKINNLIQTLNRPYYYGLGNHDIENNFSNCYNNGCFKNSLQNLIQHVRSRPVPISFDYNVSGPYSWGYREHKGSFAYTLNLGAICFIQLQHNPTMNKTADPEFWASLNDKYTIVPNFNWVENQLRMARDNGKIIIVNVHVKGNISGDYTRLLQNYGVTAVFSGHFHTSLGTNGSVGNIPAFISGSASQSTYLILEQYTDRLAIYTVRNNNWKARQLVGTIPISTQLPIFSGRYKIITNLNNNSVVDMNPNNFNVHLWEDRNQLNAQWDFNYNQSAQAYVIRNASNSNRVLAWNAPNPAIDRNVFATPLVSGYDEHLWIIERGSNGLIFRNRKNPNLVLDVQDEHTANGTNIKVHQLHPATSGSRRAQEFHLRKMN</sequence>
<dbReference type="PANTHER" id="PTHR43143:SF1">
    <property type="entry name" value="SERINE_THREONINE-PROTEIN PHOSPHATASE CPPED1"/>
    <property type="match status" value="1"/>
</dbReference>
<evidence type="ECO:0000313" key="4">
    <source>
        <dbReference type="Proteomes" id="UP000195160"/>
    </source>
</evidence>
<dbReference type="Pfam" id="PF00149">
    <property type="entry name" value="Metallophos"/>
    <property type="match status" value="1"/>
</dbReference>
<dbReference type="Gene3D" id="3.60.21.10">
    <property type="match status" value="1"/>
</dbReference>
<comment type="caution">
    <text evidence="3">The sequence shown here is derived from an EMBL/GenBank/DDBJ whole genome shotgun (WGS) entry which is preliminary data.</text>
</comment>
<dbReference type="CDD" id="cd23445">
    <property type="entry name" value="beta-trefoil_Ricin_HA17-like"/>
    <property type="match status" value="1"/>
</dbReference>
<feature type="domain" description="Ricin B lectin" evidence="2">
    <location>
        <begin position="327"/>
        <end position="468"/>
    </location>
</feature>
<dbReference type="SUPFAM" id="SSF50370">
    <property type="entry name" value="Ricin B-like lectins"/>
    <property type="match status" value="1"/>
</dbReference>
<feature type="compositionally biased region" description="Basic and acidic residues" evidence="1">
    <location>
        <begin position="41"/>
        <end position="54"/>
    </location>
</feature>
<dbReference type="InterPro" id="IPR029052">
    <property type="entry name" value="Metallo-depent_PP-like"/>
</dbReference>
<reference evidence="3 4" key="1">
    <citation type="submission" date="2016-10" db="EMBL/GenBank/DDBJ databases">
        <title>Comparative genomics of Bacillus thuringiensis reveals a path to pathogens against multiple invertebrate hosts.</title>
        <authorList>
            <person name="Zheng J."/>
            <person name="Gao Q."/>
            <person name="Liu H."/>
            <person name="Peng D."/>
            <person name="Ruan L."/>
            <person name="Sun M."/>
        </authorList>
    </citation>
    <scope>NUCLEOTIDE SEQUENCE [LARGE SCALE GENOMIC DNA]</scope>
    <source>
        <strain evidence="3">T30001</strain>
    </source>
</reference>
<proteinExistence type="predicted"/>
<name>A0A9X6MN37_BACTV</name>
<dbReference type="SMART" id="SM00458">
    <property type="entry name" value="RICIN"/>
    <property type="match status" value="1"/>
</dbReference>
<dbReference type="RefSeq" id="WP_088071067.1">
    <property type="nucleotide sequence ID" value="NZ_MOOV01000284.1"/>
</dbReference>
<feature type="region of interest" description="Disordered" evidence="1">
    <location>
        <begin position="33"/>
        <end position="54"/>
    </location>
</feature>
<protein>
    <recommendedName>
        <fullName evidence="2">Ricin B lectin domain-containing protein</fullName>
    </recommendedName>
</protein>
<dbReference type="GO" id="GO:0016787">
    <property type="term" value="F:hydrolase activity"/>
    <property type="evidence" value="ECO:0007669"/>
    <property type="project" value="InterPro"/>
</dbReference>
<dbReference type="AlphaFoldDB" id="A0A9X6MN37"/>